<sequence>MPPWSCLSVEFKRQGCRCLVNTFHGYSHSHKCQTQNHPTVIKGAGLEDFKGIERIFSGLNQLASVIRYASKYHRRVLIDLYFKQWDEDKYVSLVGIIYGNYRQVLQIIEEETPLLEETLQTLGCTVDDLAKWEGEEVQYFAALGRKDARDIHATEYVRLLQQLQKLEDRSAASMAAFMTSIPDDYTYTSPTAPASNPQYYADAARTRRLESERRLRREKHDSILRDIIAMEYIKTMKYITEREYILALENLHRLVVQRLFELHTMNISQTAYKVCTYIAKNLQKQSKAIQNTVKKYNTAIHELDRFTGERIPGVHKGGKVVNHSEAEHDGLERTVGIELEELQQDAQDLVADDVEVEDTSWVLEFTMNIV</sequence>
<proteinExistence type="predicted"/>
<dbReference type="OrthoDB" id="2505969at2759"/>
<dbReference type="PANTHER" id="PTHR33096:SF1">
    <property type="entry name" value="CXC1-LIKE CYSTEINE CLUSTER ASSOCIATED WITH KDZ TRANSPOSASES DOMAIN-CONTAINING PROTEIN"/>
    <property type="match status" value="1"/>
</dbReference>
<dbReference type="HOGENOM" id="CLU_056797_0_0_1"/>
<evidence type="ECO:0000313" key="1">
    <source>
        <dbReference type="EMBL" id="CDO69396.1"/>
    </source>
</evidence>
<dbReference type="EMBL" id="CCBP010000040">
    <property type="protein sequence ID" value="CDO69396.1"/>
    <property type="molecule type" value="Genomic_DNA"/>
</dbReference>
<dbReference type="Proteomes" id="UP000029665">
    <property type="component" value="Unassembled WGS sequence"/>
</dbReference>
<accession>A0A060S5E9</accession>
<dbReference type="AlphaFoldDB" id="A0A060S5E9"/>
<name>A0A060S5E9_PYCCI</name>
<dbReference type="PANTHER" id="PTHR33096">
    <property type="entry name" value="CXC2 DOMAIN-CONTAINING PROTEIN"/>
    <property type="match status" value="1"/>
</dbReference>
<organism evidence="1 2">
    <name type="scientific">Pycnoporus cinnabarinus</name>
    <name type="common">Cinnabar-red polypore</name>
    <name type="synonym">Trametes cinnabarina</name>
    <dbReference type="NCBI Taxonomy" id="5643"/>
    <lineage>
        <taxon>Eukaryota</taxon>
        <taxon>Fungi</taxon>
        <taxon>Dikarya</taxon>
        <taxon>Basidiomycota</taxon>
        <taxon>Agaricomycotina</taxon>
        <taxon>Agaricomycetes</taxon>
        <taxon>Polyporales</taxon>
        <taxon>Polyporaceae</taxon>
        <taxon>Trametes</taxon>
    </lineage>
</organism>
<reference evidence="1" key="1">
    <citation type="submission" date="2014-01" db="EMBL/GenBank/DDBJ databases">
        <title>The genome of the white-rot fungus Pycnoporus cinnabarinus: a basidiomycete model with a versatile arsenal for lignocellulosic biomass breakdown.</title>
        <authorList>
            <person name="Levasseur A."/>
            <person name="Lomascolo A."/>
            <person name="Ruiz-Duenas F.J."/>
            <person name="Uzan E."/>
            <person name="Piumi F."/>
            <person name="Kues U."/>
            <person name="Ram A.F.J."/>
            <person name="Murat C."/>
            <person name="Haon M."/>
            <person name="Benoit I."/>
            <person name="Arfi Y."/>
            <person name="Chevret D."/>
            <person name="Drula E."/>
            <person name="Kwon M.J."/>
            <person name="Gouret P."/>
            <person name="Lesage-Meessen L."/>
            <person name="Lombard V."/>
            <person name="Mariette J."/>
            <person name="Noirot C."/>
            <person name="Park J."/>
            <person name="Patyshakuliyeva A."/>
            <person name="Wieneger R.A.B."/>
            <person name="Wosten H.A.B."/>
            <person name="Martin F."/>
            <person name="Coutinho P.M."/>
            <person name="de Vries R."/>
            <person name="Martinez A.T."/>
            <person name="Klopp C."/>
            <person name="Pontarotti P."/>
            <person name="Henrissat B."/>
            <person name="Record E."/>
        </authorList>
    </citation>
    <scope>NUCLEOTIDE SEQUENCE [LARGE SCALE GENOMIC DNA]</scope>
    <source>
        <strain evidence="1">BRFM137</strain>
    </source>
</reference>
<dbReference type="STRING" id="5643.A0A060S5E9"/>
<protein>
    <submittedName>
        <fullName evidence="1">Uncharacterized protein</fullName>
    </submittedName>
</protein>
<gene>
    <name evidence="1" type="ORF">BN946_scf184889.g2</name>
</gene>
<evidence type="ECO:0000313" key="2">
    <source>
        <dbReference type="Proteomes" id="UP000029665"/>
    </source>
</evidence>
<dbReference type="InterPro" id="IPR040521">
    <property type="entry name" value="KDZ"/>
</dbReference>
<comment type="caution">
    <text evidence="1">The sequence shown here is derived from an EMBL/GenBank/DDBJ whole genome shotgun (WGS) entry which is preliminary data.</text>
</comment>
<dbReference type="OMA" id="ETNEWIS"/>
<dbReference type="Pfam" id="PF18758">
    <property type="entry name" value="KDZ"/>
    <property type="match status" value="1"/>
</dbReference>
<keyword evidence="2" id="KW-1185">Reference proteome</keyword>